<dbReference type="SMART" id="SM00443">
    <property type="entry name" value="G_patch"/>
    <property type="match status" value="1"/>
</dbReference>
<dbReference type="InterPro" id="IPR000467">
    <property type="entry name" value="G_patch_dom"/>
</dbReference>
<dbReference type="EMBL" id="JBEAFC010000014">
    <property type="protein sequence ID" value="KAL1532738.1"/>
    <property type="molecule type" value="Genomic_DNA"/>
</dbReference>
<organism evidence="5 6">
    <name type="scientific">Salvia divinorum</name>
    <name type="common">Maria pastora</name>
    <name type="synonym">Diviner's sage</name>
    <dbReference type="NCBI Taxonomy" id="28513"/>
    <lineage>
        <taxon>Eukaryota</taxon>
        <taxon>Viridiplantae</taxon>
        <taxon>Streptophyta</taxon>
        <taxon>Embryophyta</taxon>
        <taxon>Tracheophyta</taxon>
        <taxon>Spermatophyta</taxon>
        <taxon>Magnoliopsida</taxon>
        <taxon>eudicotyledons</taxon>
        <taxon>Gunneridae</taxon>
        <taxon>Pentapetalae</taxon>
        <taxon>asterids</taxon>
        <taxon>lamiids</taxon>
        <taxon>Lamiales</taxon>
        <taxon>Lamiaceae</taxon>
        <taxon>Nepetoideae</taxon>
        <taxon>Mentheae</taxon>
        <taxon>Salviinae</taxon>
        <taxon>Salvia</taxon>
        <taxon>Salvia subgen. Calosphace</taxon>
    </lineage>
</organism>
<dbReference type="PANTHER" id="PTHR23149:SF9">
    <property type="entry name" value="G PATCH DOMAIN-CONTAINING PROTEIN 4"/>
    <property type="match status" value="1"/>
</dbReference>
<feature type="region of interest" description="Disordered" evidence="3">
    <location>
        <begin position="256"/>
        <end position="277"/>
    </location>
</feature>
<feature type="domain" description="G-patch" evidence="4">
    <location>
        <begin position="15"/>
        <end position="61"/>
    </location>
</feature>
<feature type="region of interest" description="Disordered" evidence="3">
    <location>
        <begin position="86"/>
        <end position="127"/>
    </location>
</feature>
<evidence type="ECO:0000259" key="4">
    <source>
        <dbReference type="PROSITE" id="PS50174"/>
    </source>
</evidence>
<proteinExistence type="predicted"/>
<feature type="region of interest" description="Disordered" evidence="3">
    <location>
        <begin position="152"/>
        <end position="176"/>
    </location>
</feature>
<evidence type="ECO:0000313" key="6">
    <source>
        <dbReference type="Proteomes" id="UP001567538"/>
    </source>
</evidence>
<comment type="subcellular location">
    <subcellularLocation>
        <location evidence="1">Nucleus</location>
    </subcellularLocation>
</comment>
<evidence type="ECO:0000256" key="3">
    <source>
        <dbReference type="SAM" id="MobiDB-lite"/>
    </source>
</evidence>
<protein>
    <submittedName>
        <fullName evidence="5">G-patch domain-containing protein 1-like</fullName>
    </submittedName>
</protein>
<evidence type="ECO:0000256" key="2">
    <source>
        <dbReference type="ARBA" id="ARBA00023242"/>
    </source>
</evidence>
<dbReference type="InterPro" id="IPR050656">
    <property type="entry name" value="PINX1"/>
</dbReference>
<name>A0ABD1FLL7_SALDI</name>
<keyword evidence="2" id="KW-0539">Nucleus</keyword>
<feature type="compositionally biased region" description="Basic and acidic residues" evidence="3">
    <location>
        <begin position="96"/>
        <end position="112"/>
    </location>
</feature>
<dbReference type="PANTHER" id="PTHR23149">
    <property type="entry name" value="G PATCH DOMAIN CONTAINING PROTEIN"/>
    <property type="match status" value="1"/>
</dbReference>
<evidence type="ECO:0000313" key="5">
    <source>
        <dbReference type="EMBL" id="KAL1532738.1"/>
    </source>
</evidence>
<reference evidence="5 6" key="1">
    <citation type="submission" date="2024-06" db="EMBL/GenBank/DDBJ databases">
        <title>A chromosome level genome sequence of Diviner's sage (Salvia divinorum).</title>
        <authorList>
            <person name="Ford S.A."/>
            <person name="Ro D.-K."/>
            <person name="Ness R.W."/>
            <person name="Phillips M.A."/>
        </authorList>
    </citation>
    <scope>NUCLEOTIDE SEQUENCE [LARGE SCALE GENOMIC DNA]</scope>
    <source>
        <strain evidence="5">SAF-2024a</strain>
        <tissue evidence="5">Leaf</tissue>
    </source>
</reference>
<gene>
    <name evidence="5" type="ORF">AAHA92_32709</name>
</gene>
<dbReference type="Proteomes" id="UP001567538">
    <property type="component" value="Unassembled WGS sequence"/>
</dbReference>
<dbReference type="InterPro" id="IPR058719">
    <property type="entry name" value="WHD_LYAR"/>
</dbReference>
<keyword evidence="6" id="KW-1185">Reference proteome</keyword>
<dbReference type="Pfam" id="PF01585">
    <property type="entry name" value="G-patch"/>
    <property type="match status" value="1"/>
</dbReference>
<evidence type="ECO:0000256" key="1">
    <source>
        <dbReference type="ARBA" id="ARBA00004123"/>
    </source>
</evidence>
<dbReference type="Pfam" id="PF25879">
    <property type="entry name" value="WHD_LYAR"/>
    <property type="match status" value="1"/>
</dbReference>
<dbReference type="PROSITE" id="PS50174">
    <property type="entry name" value="G_PATCH"/>
    <property type="match status" value="1"/>
</dbReference>
<accession>A0ABD1FLL7</accession>
<sequence length="357" mass="39903">MATPDVPLRYVGVDRGSAAFRLMKQMGWEEGEGLGKEKQGIKGYVRVKNKQDTLGIGAEIPNAWAFDTTQFDFILKKLKVQVIEKAKDEDDEIDRNEDAEKLSPSKDKKEAVAKATRPQGRYKKREKGKTVCAYSSQDLEGILVNKSKAPETCNAPEVSQDKKSIETSVPDEEGKTQDVPLDWWGFKLGFVGGGMLGAESRRKKSLERTMFNEDDQENLYNLAQGTKTSGKQGLGIKDRKKKIAGCFFEGKKTTFGDSDGEDSSDSHSGVKRKHEKLEVEVDTAPRPKLKKLCRQLLGQAPGESLKLKKLKVLVDEHSPLMFSNFSKEEALTLLLQKLENSDRFSVKGKKVLLLKRT</sequence>
<comment type="caution">
    <text evidence="5">The sequence shown here is derived from an EMBL/GenBank/DDBJ whole genome shotgun (WGS) entry which is preliminary data.</text>
</comment>
<dbReference type="AlphaFoldDB" id="A0ABD1FLL7"/>